<keyword evidence="2" id="KW-1185">Reference proteome</keyword>
<sequence length="49" mass="5594">MHYNMDIKYIGLGQAAKALVYYVTDYFTKSLLPVNVGFDALRYAVKEMA</sequence>
<accession>F8QHJ7</accession>
<dbReference type="AlphaFoldDB" id="F8QHJ7"/>
<evidence type="ECO:0000313" key="2">
    <source>
        <dbReference type="Proteomes" id="UP000008063"/>
    </source>
</evidence>
<gene>
    <name evidence="1" type="ORF">SERLA73DRAFT_66091</name>
</gene>
<dbReference type="Proteomes" id="UP000008063">
    <property type="component" value="Unassembled WGS sequence"/>
</dbReference>
<dbReference type="OrthoDB" id="3267861at2759"/>
<proteinExistence type="predicted"/>
<evidence type="ECO:0000313" key="1">
    <source>
        <dbReference type="EMBL" id="EGN92237.1"/>
    </source>
</evidence>
<dbReference type="HOGENOM" id="CLU_205473_0_0_1"/>
<dbReference type="InParanoid" id="F8QHJ7"/>
<name>F8QHJ7_SERL3</name>
<organism evidence="2">
    <name type="scientific">Serpula lacrymans var. lacrymans (strain S7.3)</name>
    <name type="common">Dry rot fungus</name>
    <dbReference type="NCBI Taxonomy" id="936435"/>
    <lineage>
        <taxon>Eukaryota</taxon>
        <taxon>Fungi</taxon>
        <taxon>Dikarya</taxon>
        <taxon>Basidiomycota</taxon>
        <taxon>Agaricomycotina</taxon>
        <taxon>Agaricomycetes</taxon>
        <taxon>Agaricomycetidae</taxon>
        <taxon>Boletales</taxon>
        <taxon>Coniophorineae</taxon>
        <taxon>Serpulaceae</taxon>
        <taxon>Serpula</taxon>
    </lineage>
</organism>
<protein>
    <submittedName>
        <fullName evidence="1">Uncharacterized protein</fullName>
    </submittedName>
</protein>
<dbReference type="EMBL" id="GL945510">
    <property type="protein sequence ID" value="EGN92237.1"/>
    <property type="molecule type" value="Genomic_DNA"/>
</dbReference>
<reference evidence="2" key="1">
    <citation type="journal article" date="2011" name="Science">
        <title>The plant cell wall-decomposing machinery underlies the functional diversity of forest fungi.</title>
        <authorList>
            <person name="Eastwood D.C."/>
            <person name="Floudas D."/>
            <person name="Binder M."/>
            <person name="Majcherczyk A."/>
            <person name="Schneider P."/>
            <person name="Aerts A."/>
            <person name="Asiegbu F.O."/>
            <person name="Baker S.E."/>
            <person name="Barry K."/>
            <person name="Bendiksby M."/>
            <person name="Blumentritt M."/>
            <person name="Coutinho P.M."/>
            <person name="Cullen D."/>
            <person name="de Vries R.P."/>
            <person name="Gathman A."/>
            <person name="Goodell B."/>
            <person name="Henrissat B."/>
            <person name="Ihrmark K."/>
            <person name="Kauserud H."/>
            <person name="Kohler A."/>
            <person name="LaButti K."/>
            <person name="Lapidus A."/>
            <person name="Lavin J.L."/>
            <person name="Lee Y.-H."/>
            <person name="Lindquist E."/>
            <person name="Lilly W."/>
            <person name="Lucas S."/>
            <person name="Morin E."/>
            <person name="Murat C."/>
            <person name="Oguiza J.A."/>
            <person name="Park J."/>
            <person name="Pisabarro A.G."/>
            <person name="Riley R."/>
            <person name="Rosling A."/>
            <person name="Salamov A."/>
            <person name="Schmidt O."/>
            <person name="Schmutz J."/>
            <person name="Skrede I."/>
            <person name="Stenlid J."/>
            <person name="Wiebenga A."/>
            <person name="Xie X."/>
            <person name="Kuees U."/>
            <person name="Hibbett D.S."/>
            <person name="Hoffmeister D."/>
            <person name="Hoegberg N."/>
            <person name="Martin F."/>
            <person name="Grigoriev I.V."/>
            <person name="Watkinson S.C."/>
        </authorList>
    </citation>
    <scope>NUCLEOTIDE SEQUENCE [LARGE SCALE GENOMIC DNA]</scope>
    <source>
        <strain evidence="2">strain S7.3</strain>
    </source>
</reference>